<sequence length="69" mass="7711">MTISVEIERMVRRLEGVTICDNCITDRLNLSVPSQANAVTRSLAGQQVYERLKDACGLCGKTRTVIRTR</sequence>
<gene>
    <name evidence="1" type="ORF">ATM17_18170</name>
</gene>
<keyword evidence="2" id="KW-1185">Reference proteome</keyword>
<evidence type="ECO:0000313" key="2">
    <source>
        <dbReference type="Proteomes" id="UP000076088"/>
    </source>
</evidence>
<protein>
    <submittedName>
        <fullName evidence="1">Uncharacterized protein</fullName>
    </submittedName>
</protein>
<dbReference type="RefSeq" id="WP_054733745.1">
    <property type="nucleotide sequence ID" value="NZ_CP013344.1"/>
</dbReference>
<reference evidence="1 2" key="2">
    <citation type="journal article" date="2016" name="Genome Announc.">
        <title>Complete Genome Sequence of Sphingopyxis macrogoltabida Strain 203N (NBRC 111659), a Polyethylene Glycol Degrader.</title>
        <authorList>
            <person name="Ohtsubo Y."/>
            <person name="Nonoyama S."/>
            <person name="Nagata Y."/>
            <person name="Numata M."/>
            <person name="Tsuchikane K."/>
            <person name="Hosoyama A."/>
            <person name="Yamazoe A."/>
            <person name="Tsuda M."/>
            <person name="Fujita N."/>
            <person name="Kawai F."/>
        </authorList>
    </citation>
    <scope>NUCLEOTIDE SEQUENCE [LARGE SCALE GENOMIC DNA]</scope>
    <source>
        <strain evidence="1 2">203N</strain>
    </source>
</reference>
<proteinExistence type="predicted"/>
<reference evidence="2" key="1">
    <citation type="submission" date="2015-11" db="EMBL/GenBank/DDBJ databases">
        <title>Complete genome sequence of a polyethylene-glycol degrader Sphingopyxis macrogoltabida 203N (NBRC 111659).</title>
        <authorList>
            <person name="Yoshiyuki O."/>
            <person name="Shouta N."/>
            <person name="Nagata Y."/>
            <person name="Numata M."/>
            <person name="Tsuchikane K."/>
            <person name="Hosoyama A."/>
            <person name="Yamazoe A."/>
            <person name="Tsuda M."/>
            <person name="Fujita N."/>
            <person name="Kawai F."/>
        </authorList>
    </citation>
    <scope>NUCLEOTIDE SEQUENCE [LARGE SCALE GENOMIC DNA]</scope>
    <source>
        <strain evidence="2">203N</strain>
    </source>
</reference>
<accession>A0AAC9AW36</accession>
<evidence type="ECO:0000313" key="1">
    <source>
        <dbReference type="EMBL" id="AMU90948.1"/>
    </source>
</evidence>
<dbReference type="AlphaFoldDB" id="A0AAC9AW36"/>
<organism evidence="1 2">
    <name type="scientific">Sphingopyxis macrogoltabida</name>
    <name type="common">Sphingomonas macrogoltabidus</name>
    <dbReference type="NCBI Taxonomy" id="33050"/>
    <lineage>
        <taxon>Bacteria</taxon>
        <taxon>Pseudomonadati</taxon>
        <taxon>Pseudomonadota</taxon>
        <taxon>Alphaproteobacteria</taxon>
        <taxon>Sphingomonadales</taxon>
        <taxon>Sphingomonadaceae</taxon>
        <taxon>Sphingopyxis</taxon>
    </lineage>
</organism>
<dbReference type="Proteomes" id="UP000076088">
    <property type="component" value="Chromosome"/>
</dbReference>
<dbReference type="EMBL" id="CP013344">
    <property type="protein sequence ID" value="AMU90948.1"/>
    <property type="molecule type" value="Genomic_DNA"/>
</dbReference>
<name>A0AAC9AW36_SPHMC</name>